<gene>
    <name evidence="5" type="ORF">BV510_06155</name>
    <name evidence="6" type="ORF">CRI78_23215</name>
</gene>
<proteinExistence type="predicted"/>
<dbReference type="EMBL" id="MIJD01000040">
    <property type="protein sequence ID" value="OPE55251.1"/>
    <property type="molecule type" value="Genomic_DNA"/>
</dbReference>
<dbReference type="PRINTS" id="PR00778">
    <property type="entry name" value="HTHARSR"/>
</dbReference>
<dbReference type="Proteomes" id="UP000220340">
    <property type="component" value="Unassembled WGS sequence"/>
</dbReference>
<dbReference type="SUPFAM" id="SSF46785">
    <property type="entry name" value="Winged helix' DNA-binding domain"/>
    <property type="match status" value="1"/>
</dbReference>
<keyword evidence="8" id="KW-1185">Reference proteome</keyword>
<dbReference type="InterPro" id="IPR001845">
    <property type="entry name" value="HTH_ArsR_DNA-bd_dom"/>
</dbReference>
<dbReference type="OrthoDB" id="9806976at2"/>
<dbReference type="InterPro" id="IPR011991">
    <property type="entry name" value="ArsR-like_HTH"/>
</dbReference>
<dbReference type="NCBIfam" id="NF033788">
    <property type="entry name" value="HTH_metalloreg"/>
    <property type="match status" value="1"/>
</dbReference>
<evidence type="ECO:0000259" key="4">
    <source>
        <dbReference type="PROSITE" id="PS50987"/>
    </source>
</evidence>
<dbReference type="GO" id="GO:0003700">
    <property type="term" value="F:DNA-binding transcription factor activity"/>
    <property type="evidence" value="ECO:0007669"/>
    <property type="project" value="InterPro"/>
</dbReference>
<dbReference type="RefSeq" id="WP_073853793.1">
    <property type="nucleotide sequence ID" value="NZ_BAAATC010000018.1"/>
</dbReference>
<name>A0A1Q4HLN0_9MYCO</name>
<dbReference type="PROSITE" id="PS50987">
    <property type="entry name" value="HTH_ARSR_2"/>
    <property type="match status" value="1"/>
</dbReference>
<keyword evidence="3" id="KW-0804">Transcription</keyword>
<dbReference type="InterPro" id="IPR036390">
    <property type="entry name" value="WH_DNA-bd_sf"/>
</dbReference>
<sequence length="105" mass="11665">MQAAVFVALGEPSRLRIVDLLRAGPLSVGAIAEALGIRQPQVSKHLRVLGDSGIVSSHAQARQRIYQLEAAPFEDIGRWAESFERLWEDRLDNLGEYLNSTAHEE</sequence>
<dbReference type="Gene3D" id="1.10.10.10">
    <property type="entry name" value="Winged helix-like DNA-binding domain superfamily/Winged helix DNA-binding domain"/>
    <property type="match status" value="1"/>
</dbReference>
<evidence type="ECO:0000313" key="6">
    <source>
        <dbReference type="EMBL" id="PEG52057.1"/>
    </source>
</evidence>
<evidence type="ECO:0000313" key="5">
    <source>
        <dbReference type="EMBL" id="OPE55251.1"/>
    </source>
</evidence>
<accession>A0A1Q4HLN0</accession>
<dbReference type="GO" id="GO:0003677">
    <property type="term" value="F:DNA binding"/>
    <property type="evidence" value="ECO:0007669"/>
    <property type="project" value="UniProtKB-KW"/>
</dbReference>
<organism evidence="5 7">
    <name type="scientific">Mycolicibacterium diernhoferi</name>
    <dbReference type="NCBI Taxonomy" id="1801"/>
    <lineage>
        <taxon>Bacteria</taxon>
        <taxon>Bacillati</taxon>
        <taxon>Actinomycetota</taxon>
        <taxon>Actinomycetes</taxon>
        <taxon>Mycobacteriales</taxon>
        <taxon>Mycobacteriaceae</taxon>
        <taxon>Mycolicibacterium</taxon>
    </lineage>
</organism>
<dbReference type="PANTHER" id="PTHR33154:SF33">
    <property type="entry name" value="TRANSCRIPTIONAL REPRESSOR SDPR"/>
    <property type="match status" value="1"/>
</dbReference>
<evidence type="ECO:0000256" key="2">
    <source>
        <dbReference type="ARBA" id="ARBA00023125"/>
    </source>
</evidence>
<feature type="domain" description="HTH arsR-type" evidence="4">
    <location>
        <begin position="1"/>
        <end position="88"/>
    </location>
</feature>
<evidence type="ECO:0000256" key="3">
    <source>
        <dbReference type="ARBA" id="ARBA00023163"/>
    </source>
</evidence>
<dbReference type="AlphaFoldDB" id="A0A1Q4HLN0"/>
<keyword evidence="2" id="KW-0238">DNA-binding</keyword>
<dbReference type="CDD" id="cd00090">
    <property type="entry name" value="HTH_ARSR"/>
    <property type="match status" value="1"/>
</dbReference>
<reference evidence="6 8" key="2">
    <citation type="submission" date="2017-10" db="EMBL/GenBank/DDBJ databases">
        <title>The new phylogeny of genus Mycobacterium.</title>
        <authorList>
            <person name="Tortoli E."/>
            <person name="Trovato A."/>
            <person name="Cirillo D.M."/>
        </authorList>
    </citation>
    <scope>NUCLEOTIDE SEQUENCE [LARGE SCALE GENOMIC DNA]</scope>
    <source>
        <strain evidence="6 8">IP141170001</strain>
    </source>
</reference>
<dbReference type="SMART" id="SM00418">
    <property type="entry name" value="HTH_ARSR"/>
    <property type="match status" value="1"/>
</dbReference>
<evidence type="ECO:0000313" key="7">
    <source>
        <dbReference type="Proteomes" id="UP000191039"/>
    </source>
</evidence>
<dbReference type="PANTHER" id="PTHR33154">
    <property type="entry name" value="TRANSCRIPTIONAL REGULATOR, ARSR FAMILY"/>
    <property type="match status" value="1"/>
</dbReference>
<dbReference type="Pfam" id="PF01022">
    <property type="entry name" value="HTH_5"/>
    <property type="match status" value="1"/>
</dbReference>
<reference evidence="5 7" key="1">
    <citation type="submission" date="2016-09" db="EMBL/GenBank/DDBJ databases">
        <title>genome sequences of unsequenced Mycobacteria.</title>
        <authorList>
            <person name="Greninger A.L."/>
            <person name="Jerome K.R."/>
            <person name="Mcnair B."/>
            <person name="Wallis C."/>
            <person name="Fang F."/>
        </authorList>
    </citation>
    <scope>NUCLEOTIDE SEQUENCE [LARGE SCALE GENOMIC DNA]</scope>
    <source>
        <strain evidence="5 7">BM1</strain>
    </source>
</reference>
<dbReference type="InterPro" id="IPR051081">
    <property type="entry name" value="HTH_MetalResp_TranReg"/>
</dbReference>
<protein>
    <submittedName>
        <fullName evidence="5 6">Transcriptional regulator</fullName>
    </submittedName>
</protein>
<dbReference type="Proteomes" id="UP000191039">
    <property type="component" value="Unassembled WGS sequence"/>
</dbReference>
<keyword evidence="1" id="KW-0805">Transcription regulation</keyword>
<evidence type="ECO:0000256" key="1">
    <source>
        <dbReference type="ARBA" id="ARBA00023015"/>
    </source>
</evidence>
<evidence type="ECO:0000313" key="8">
    <source>
        <dbReference type="Proteomes" id="UP000220340"/>
    </source>
</evidence>
<dbReference type="EMBL" id="PDCR01000037">
    <property type="protein sequence ID" value="PEG52057.1"/>
    <property type="molecule type" value="Genomic_DNA"/>
</dbReference>
<dbReference type="InterPro" id="IPR036388">
    <property type="entry name" value="WH-like_DNA-bd_sf"/>
</dbReference>
<comment type="caution">
    <text evidence="5">The sequence shown here is derived from an EMBL/GenBank/DDBJ whole genome shotgun (WGS) entry which is preliminary data.</text>
</comment>
<dbReference type="STRING" id="1801.BRW64_02280"/>